<protein>
    <submittedName>
        <fullName evidence="1">Uncharacterized protein</fullName>
    </submittedName>
</protein>
<keyword evidence="2" id="KW-1185">Reference proteome</keyword>
<name>A8LNY8_DINSH</name>
<organism evidence="1 2">
    <name type="scientific">Dinoroseobacter shibae (strain DSM 16493 / NCIMB 14021 / DFL 12)</name>
    <dbReference type="NCBI Taxonomy" id="398580"/>
    <lineage>
        <taxon>Bacteria</taxon>
        <taxon>Pseudomonadati</taxon>
        <taxon>Pseudomonadota</taxon>
        <taxon>Alphaproteobacteria</taxon>
        <taxon>Rhodobacterales</taxon>
        <taxon>Roseobacteraceae</taxon>
        <taxon>Dinoroseobacter</taxon>
    </lineage>
</organism>
<dbReference type="InterPro" id="IPR029016">
    <property type="entry name" value="GAF-like_dom_sf"/>
</dbReference>
<dbReference type="STRING" id="398580.Dshi_1928"/>
<gene>
    <name evidence="1" type="ordered locus">Dshi_1928</name>
</gene>
<reference evidence="2" key="1">
    <citation type="journal article" date="2010" name="ISME J.">
        <title>The complete genome sequence of the algal symbiont Dinoroseobacter shibae: a hitchhiker's guide to life in the sea.</title>
        <authorList>
            <person name="Wagner-Dobler I."/>
            <person name="Ballhausen B."/>
            <person name="Berger M."/>
            <person name="Brinkhoff T."/>
            <person name="Buchholz I."/>
            <person name="Bunk B."/>
            <person name="Cypionka H."/>
            <person name="Daniel R."/>
            <person name="Drepper T."/>
            <person name="Gerdts G."/>
            <person name="Hahnke S."/>
            <person name="Han C."/>
            <person name="Jahn D."/>
            <person name="Kalhoefer D."/>
            <person name="Kiss H."/>
            <person name="Klenk H.P."/>
            <person name="Kyrpides N."/>
            <person name="Liebl W."/>
            <person name="Liesegang H."/>
            <person name="Meincke L."/>
            <person name="Pati A."/>
            <person name="Petersen J."/>
            <person name="Piekarski T."/>
            <person name="Pommerenke C."/>
            <person name="Pradella S."/>
            <person name="Pukall R."/>
            <person name="Rabus R."/>
            <person name="Stackebrandt E."/>
            <person name="Thole S."/>
            <person name="Thompson L."/>
            <person name="Tielen P."/>
            <person name="Tomasch J."/>
            <person name="von Jan M."/>
            <person name="Wanphrut N."/>
            <person name="Wichels A."/>
            <person name="Zech H."/>
            <person name="Simon M."/>
        </authorList>
    </citation>
    <scope>NUCLEOTIDE SEQUENCE [LARGE SCALE GENOMIC DNA]</scope>
    <source>
        <strain evidence="2">DSM 16493 / NCIMB 14021 / DFL 12</strain>
    </source>
</reference>
<dbReference type="InterPro" id="IPR007435">
    <property type="entry name" value="DUF484"/>
</dbReference>
<dbReference type="RefSeq" id="WP_012178598.1">
    <property type="nucleotide sequence ID" value="NC_009952.1"/>
</dbReference>
<accession>A8LNY8</accession>
<dbReference type="EMBL" id="CP000830">
    <property type="protein sequence ID" value="ABV93670.1"/>
    <property type="molecule type" value="Genomic_DNA"/>
</dbReference>
<dbReference type="eggNOG" id="COG3159">
    <property type="taxonomic scope" value="Bacteria"/>
</dbReference>
<dbReference type="HOGENOM" id="CLU_073320_2_1_5"/>
<dbReference type="OrthoDB" id="7200179at2"/>
<dbReference type="Proteomes" id="UP000006833">
    <property type="component" value="Chromosome"/>
</dbReference>
<dbReference type="AlphaFoldDB" id="A8LNY8"/>
<dbReference type="Gene3D" id="3.30.450.40">
    <property type="match status" value="1"/>
</dbReference>
<evidence type="ECO:0000313" key="1">
    <source>
        <dbReference type="EMBL" id="ABV93670.1"/>
    </source>
</evidence>
<evidence type="ECO:0000313" key="2">
    <source>
        <dbReference type="Proteomes" id="UP000006833"/>
    </source>
</evidence>
<dbReference type="KEGG" id="dsh:Dshi_1928"/>
<sequence>MTDPALKRHDLKERIMAEPDVILEDPDLMRALLSADAQRMGDNIVDLRGLAMDRLQARLGRLEDTHRSVIAAAYENLAGTNQVHRAVLSLLEPHDFAAFMHNLGGEVASLLQVDAIRLVLETDEATPDPALAALDEVLSIVPRGRIDTLIGTPNGLPARKVTLQAVQKHTAPIYGEAAPYIASEALLRLEFGEARLPGLMALGAEDASQFTPNQGTDLLSFFAKVVERAILRWIV</sequence>
<proteinExistence type="predicted"/>
<dbReference type="Pfam" id="PF04340">
    <property type="entry name" value="DUF484"/>
    <property type="match status" value="1"/>
</dbReference>